<dbReference type="AlphaFoldDB" id="A0ABD0LBH8"/>
<dbReference type="Proteomes" id="UP001519460">
    <property type="component" value="Unassembled WGS sequence"/>
</dbReference>
<feature type="compositionally biased region" description="Basic and acidic residues" evidence="1">
    <location>
        <begin position="62"/>
        <end position="74"/>
    </location>
</feature>
<gene>
    <name evidence="2" type="ORF">BaRGS_00012267</name>
</gene>
<proteinExistence type="predicted"/>
<accession>A0ABD0LBH8</accession>
<name>A0ABD0LBH8_9CAEN</name>
<evidence type="ECO:0000256" key="1">
    <source>
        <dbReference type="SAM" id="MobiDB-lite"/>
    </source>
</evidence>
<keyword evidence="3" id="KW-1185">Reference proteome</keyword>
<protein>
    <submittedName>
        <fullName evidence="2">Uncharacterized protein</fullName>
    </submittedName>
</protein>
<evidence type="ECO:0000313" key="3">
    <source>
        <dbReference type="Proteomes" id="UP001519460"/>
    </source>
</evidence>
<comment type="caution">
    <text evidence="2">The sequence shown here is derived from an EMBL/GenBank/DDBJ whole genome shotgun (WGS) entry which is preliminary data.</text>
</comment>
<organism evidence="2 3">
    <name type="scientific">Batillaria attramentaria</name>
    <dbReference type="NCBI Taxonomy" id="370345"/>
    <lineage>
        <taxon>Eukaryota</taxon>
        <taxon>Metazoa</taxon>
        <taxon>Spiralia</taxon>
        <taxon>Lophotrochozoa</taxon>
        <taxon>Mollusca</taxon>
        <taxon>Gastropoda</taxon>
        <taxon>Caenogastropoda</taxon>
        <taxon>Sorbeoconcha</taxon>
        <taxon>Cerithioidea</taxon>
        <taxon>Batillariidae</taxon>
        <taxon>Batillaria</taxon>
    </lineage>
</organism>
<feature type="region of interest" description="Disordered" evidence="1">
    <location>
        <begin position="56"/>
        <end position="80"/>
    </location>
</feature>
<evidence type="ECO:0000313" key="2">
    <source>
        <dbReference type="EMBL" id="KAK7496615.1"/>
    </source>
</evidence>
<reference evidence="2 3" key="1">
    <citation type="journal article" date="2023" name="Sci. Data">
        <title>Genome assembly of the Korean intertidal mud-creeper Batillaria attramentaria.</title>
        <authorList>
            <person name="Patra A.K."/>
            <person name="Ho P.T."/>
            <person name="Jun S."/>
            <person name="Lee S.J."/>
            <person name="Kim Y."/>
            <person name="Won Y.J."/>
        </authorList>
    </citation>
    <scope>NUCLEOTIDE SEQUENCE [LARGE SCALE GENOMIC DNA]</scope>
    <source>
        <strain evidence="2">Wonlab-2016</strain>
    </source>
</reference>
<sequence>MNTGFGTWPGVRCDHKLTLAGGGRQFCGPWAVTKQPFRHQAPLPLKPGVLTVARDSGSVCHSEADQQRGEDGHSWHYGSQTSTAEKIEHAHAHASPGAGEATWLPLVTSQITFISLILLHPPPVRLSSPAGLISLPD</sequence>
<dbReference type="EMBL" id="JACVVK020000066">
    <property type="protein sequence ID" value="KAK7496615.1"/>
    <property type="molecule type" value="Genomic_DNA"/>
</dbReference>